<dbReference type="Gene3D" id="1.10.30.50">
    <property type="match status" value="1"/>
</dbReference>
<organism evidence="2 3">
    <name type="scientific">Kaistella flava</name>
    <name type="common">ex Peng et al. 2021</name>
    <dbReference type="NCBI Taxonomy" id="2038776"/>
    <lineage>
        <taxon>Bacteria</taxon>
        <taxon>Pseudomonadati</taxon>
        <taxon>Bacteroidota</taxon>
        <taxon>Flavobacteriia</taxon>
        <taxon>Flavobacteriales</taxon>
        <taxon>Weeksellaceae</taxon>
        <taxon>Chryseobacterium group</taxon>
        <taxon>Kaistella</taxon>
    </lineage>
</organism>
<evidence type="ECO:0000259" key="1">
    <source>
        <dbReference type="Pfam" id="PF13395"/>
    </source>
</evidence>
<dbReference type="Proteomes" id="UP000594195">
    <property type="component" value="Chromosome"/>
</dbReference>
<gene>
    <name evidence="2" type="ORF">Q73A0000_06940</name>
</gene>
<dbReference type="KEGG" id="kfa:Q73A0000_06940"/>
<evidence type="ECO:0000313" key="2">
    <source>
        <dbReference type="EMBL" id="QOW10112.1"/>
    </source>
</evidence>
<dbReference type="RefSeq" id="WP_193813339.1">
    <property type="nucleotide sequence ID" value="NZ_CP040442.1"/>
</dbReference>
<name>A0A7M2Y9M4_9FLAO</name>
<sequence>MRRILISSNIVQLAEDYHNNLFKKRKANFKKPINSDRTSGNLIVLEDYLRVDCGLTQYADYVQTIIDNYSEIITLQPNDFQNYNDDYFSLTQDDLATTVTPPVGNIRFERKQLYDLILDAMRYDAVRDKEFLPYAKKIGIKSCIYCNAQFSITTESTNGTLSGKYELDHFYPKSKYPFLSTSFFNLILCCSHCNKTKYDNTALFNLYVIDYNLIEPFSFSLDKRSMLRYLLTQNEEELVIIFDSIDLDLKTNHENLFHISKLYNQHKDIVEEIIWKSKIYNKSYKDSLSDSFTSLFPNTSNFNRFILGNYDSPNDTHKRPMSKLIQDIAKQLGLI</sequence>
<dbReference type="AlphaFoldDB" id="A0A7M2Y9M4"/>
<dbReference type="Pfam" id="PF13395">
    <property type="entry name" value="HNH_4"/>
    <property type="match status" value="1"/>
</dbReference>
<proteinExistence type="predicted"/>
<protein>
    <recommendedName>
        <fullName evidence="1">HNH nuclease domain-containing protein</fullName>
    </recommendedName>
</protein>
<dbReference type="EMBL" id="CP040442">
    <property type="protein sequence ID" value="QOW10112.1"/>
    <property type="molecule type" value="Genomic_DNA"/>
</dbReference>
<evidence type="ECO:0000313" key="3">
    <source>
        <dbReference type="Proteomes" id="UP000594195"/>
    </source>
</evidence>
<feature type="domain" description="HNH nuclease" evidence="1">
    <location>
        <begin position="143"/>
        <end position="202"/>
    </location>
</feature>
<reference evidence="2 3" key="1">
    <citation type="submission" date="2019-05" db="EMBL/GenBank/DDBJ databases">
        <title>Chryseobacterium sp. isolated from King George Island, maritime Antarctica.</title>
        <authorList>
            <person name="Peng X."/>
        </authorList>
    </citation>
    <scope>NUCLEOTIDE SEQUENCE [LARGE SCALE GENOMIC DNA]</scope>
    <source>
        <strain evidence="2 3">7-3A</strain>
    </source>
</reference>
<keyword evidence="3" id="KW-1185">Reference proteome</keyword>
<dbReference type="InterPro" id="IPR003615">
    <property type="entry name" value="HNH_nuc"/>
</dbReference>
<accession>A0A7M2Y9M4</accession>